<gene>
    <name evidence="4" type="ORF">PSEHALCIP103_03181</name>
</gene>
<dbReference type="PROSITE" id="PS01156">
    <property type="entry name" value="TONB_DEPENDENT_REC_2"/>
    <property type="match status" value="1"/>
</dbReference>
<evidence type="ECO:0000256" key="2">
    <source>
        <dbReference type="ARBA" id="ARBA00023136"/>
    </source>
</evidence>
<comment type="subcellular location">
    <subcellularLocation>
        <location evidence="1">Cell outer membrane</location>
    </subcellularLocation>
</comment>
<evidence type="ECO:0000313" key="5">
    <source>
        <dbReference type="Proteomes" id="UP001152447"/>
    </source>
</evidence>
<dbReference type="PANTHER" id="PTHR47234">
    <property type="match status" value="1"/>
</dbReference>
<dbReference type="GO" id="GO:0009279">
    <property type="term" value="C:cell outer membrane"/>
    <property type="evidence" value="ECO:0007669"/>
    <property type="project" value="UniProtKB-SubCell"/>
</dbReference>
<dbReference type="EMBL" id="CAMAPB010000059">
    <property type="protein sequence ID" value="CAH9064580.1"/>
    <property type="molecule type" value="Genomic_DNA"/>
</dbReference>
<dbReference type="PANTHER" id="PTHR47234:SF2">
    <property type="entry name" value="TONB-DEPENDENT RECEPTOR"/>
    <property type="match status" value="1"/>
</dbReference>
<evidence type="ECO:0008006" key="6">
    <source>
        <dbReference type="Google" id="ProtNLM"/>
    </source>
</evidence>
<protein>
    <recommendedName>
        <fullName evidence="6">TonB-dependent receptor</fullName>
    </recommendedName>
</protein>
<dbReference type="Gene3D" id="2.40.170.20">
    <property type="entry name" value="TonB-dependent receptor, beta-barrel domain"/>
    <property type="match status" value="1"/>
</dbReference>
<dbReference type="Proteomes" id="UP001152447">
    <property type="component" value="Unassembled WGS sequence"/>
</dbReference>
<comment type="caution">
    <text evidence="4">The sequence shown here is derived from an EMBL/GenBank/DDBJ whole genome shotgun (WGS) entry which is preliminary data.</text>
</comment>
<reference evidence="4" key="1">
    <citation type="submission" date="2022-07" db="EMBL/GenBank/DDBJ databases">
        <authorList>
            <person name="Criscuolo A."/>
        </authorList>
    </citation>
    <scope>NUCLEOTIDE SEQUENCE</scope>
    <source>
        <strain evidence="4">CIP103197</strain>
    </source>
</reference>
<dbReference type="AlphaFoldDB" id="A0A9W4VUV1"/>
<evidence type="ECO:0000313" key="4">
    <source>
        <dbReference type="EMBL" id="CAH9064580.1"/>
    </source>
</evidence>
<keyword evidence="5" id="KW-1185">Reference proteome</keyword>
<proteinExistence type="predicted"/>
<name>A0A9W4VUV1_PSEHA</name>
<evidence type="ECO:0000256" key="3">
    <source>
        <dbReference type="ARBA" id="ARBA00023237"/>
    </source>
</evidence>
<accession>A0A9W4VUV1</accession>
<dbReference type="RefSeq" id="WP_262977235.1">
    <property type="nucleotide sequence ID" value="NZ_CAMAPB010000059.1"/>
</dbReference>
<evidence type="ECO:0000256" key="1">
    <source>
        <dbReference type="ARBA" id="ARBA00004442"/>
    </source>
</evidence>
<keyword evidence="2" id="KW-0472">Membrane</keyword>
<dbReference type="InterPro" id="IPR010917">
    <property type="entry name" value="TonB_rcpt_CS"/>
</dbReference>
<dbReference type="SUPFAM" id="SSF56935">
    <property type="entry name" value="Porins"/>
    <property type="match status" value="1"/>
</dbReference>
<organism evidence="4 5">
    <name type="scientific">Pseudoalteromonas haloplanktis</name>
    <name type="common">Alteromonas haloplanktis</name>
    <dbReference type="NCBI Taxonomy" id="228"/>
    <lineage>
        <taxon>Bacteria</taxon>
        <taxon>Pseudomonadati</taxon>
        <taxon>Pseudomonadota</taxon>
        <taxon>Gammaproteobacteria</taxon>
        <taxon>Alteromonadales</taxon>
        <taxon>Pseudoalteromonadaceae</taxon>
        <taxon>Pseudoalteromonas</taxon>
    </lineage>
</organism>
<sequence length="230" mass="25730">MRECYDSEAAWGSDNEYCSDITRNDEGNIVKTLQREHNLDELTARGYDVVATYKYDIGSYGNLSFKLDYNHIIENSQTYEGLDGNSVTSQYAGYGRSKDKAAMSIVWKVDDLRIRWRTNYVGAFKASQEDEKDYLEYVAANDERCAAGDAGCITNPEPLAYQDYGSFLKHSLSASYTLALTDKSDLRVFGGINNVFDDKGAFYPSGRGNFYSGYGGGAGRYVYLGAQYSF</sequence>
<dbReference type="InterPro" id="IPR036942">
    <property type="entry name" value="Beta-barrel_TonB_sf"/>
</dbReference>
<keyword evidence="3" id="KW-0998">Cell outer membrane</keyword>